<organism evidence="2 3">
    <name type="scientific">Carboxydichorda subterranea</name>
    <dbReference type="NCBI Taxonomy" id="3109565"/>
    <lineage>
        <taxon>Bacteria</taxon>
        <taxon>Bacillati</taxon>
        <taxon>Bacillota</taxon>
        <taxon>Limnochordia</taxon>
        <taxon>Limnochordales</taxon>
        <taxon>Geochordaceae</taxon>
        <taxon>Carboxydichorda</taxon>
    </lineage>
</organism>
<dbReference type="InterPro" id="IPR011322">
    <property type="entry name" value="N-reg_PII-like_a/b"/>
</dbReference>
<dbReference type="SUPFAM" id="SSF54913">
    <property type="entry name" value="GlnB-like"/>
    <property type="match status" value="1"/>
</dbReference>
<dbReference type="EMBL" id="CP141615">
    <property type="protein sequence ID" value="WRP16478.1"/>
    <property type="molecule type" value="Genomic_DNA"/>
</dbReference>
<dbReference type="Pfam" id="PF03091">
    <property type="entry name" value="CutA1"/>
    <property type="match status" value="1"/>
</dbReference>
<evidence type="ECO:0000313" key="2">
    <source>
        <dbReference type="EMBL" id="WRP16478.1"/>
    </source>
</evidence>
<dbReference type="PANTHER" id="PTHR23419:SF8">
    <property type="entry name" value="FI09726P"/>
    <property type="match status" value="1"/>
</dbReference>
<evidence type="ECO:0000256" key="1">
    <source>
        <dbReference type="ARBA" id="ARBA00010169"/>
    </source>
</evidence>
<sequence length="114" mass="12917">MTGRAYLVYITAGGEEEARRIARSLVERRLAACASVVPAVHSVYWWEGRLEEAGEALVLVKTVAEALEPLERAVREMHSYSVPAISAIPIERLHEPYWRWMQEEIRPRGEGTGK</sequence>
<keyword evidence="3" id="KW-1185">Reference proteome</keyword>
<accession>A0ABZ1BUZ2</accession>
<dbReference type="Gene3D" id="3.30.70.120">
    <property type="match status" value="1"/>
</dbReference>
<gene>
    <name evidence="2" type="primary">cutA</name>
    <name evidence="2" type="ORF">U7230_10260</name>
</gene>
<name>A0ABZ1BUZ2_9FIRM</name>
<dbReference type="InterPro" id="IPR004323">
    <property type="entry name" value="Ion_tolerance_CutA"/>
</dbReference>
<comment type="similarity">
    <text evidence="1">Belongs to the CutA family.</text>
</comment>
<evidence type="ECO:0000313" key="3">
    <source>
        <dbReference type="Proteomes" id="UP001332192"/>
    </source>
</evidence>
<dbReference type="RefSeq" id="WP_324715751.1">
    <property type="nucleotide sequence ID" value="NZ_CP141615.1"/>
</dbReference>
<reference evidence="2 3" key="1">
    <citation type="journal article" date="2024" name="Front. Microbiol.">
        <title>Novel thermophilic genera Geochorda gen. nov. and Carboxydochorda gen. nov. from the deep terrestrial subsurface reveal the ecophysiological diversity in the class Limnochordia.</title>
        <authorList>
            <person name="Karnachuk O.V."/>
            <person name="Lukina A.P."/>
            <person name="Avakyan M.R."/>
            <person name="Kadnikov V.V."/>
            <person name="Begmatov S."/>
            <person name="Beletsky A.V."/>
            <person name="Vlasova K.G."/>
            <person name="Novikov A.A."/>
            <person name="Shcherbakova V.A."/>
            <person name="Mardanov A.V."/>
            <person name="Ravin N.V."/>
        </authorList>
    </citation>
    <scope>NUCLEOTIDE SEQUENCE [LARGE SCALE GENOMIC DNA]</scope>
    <source>
        <strain evidence="2 3">L945</strain>
    </source>
</reference>
<dbReference type="PANTHER" id="PTHR23419">
    <property type="entry name" value="DIVALENT CATION TOLERANCE CUTA-RELATED"/>
    <property type="match status" value="1"/>
</dbReference>
<dbReference type="InterPro" id="IPR015867">
    <property type="entry name" value="N-reg_PII/ATP_PRibTrfase_C"/>
</dbReference>
<protein>
    <submittedName>
        <fullName evidence="2">Divalent-cation tolerance protein CutA</fullName>
    </submittedName>
</protein>
<proteinExistence type="inferred from homology"/>
<dbReference type="Proteomes" id="UP001332192">
    <property type="component" value="Chromosome"/>
</dbReference>